<dbReference type="EMBL" id="LNKT01000056">
    <property type="protein sequence ID" value="KYJ85849.1"/>
    <property type="molecule type" value="Genomic_DNA"/>
</dbReference>
<evidence type="ECO:0000313" key="2">
    <source>
        <dbReference type="EMBL" id="KYJ85849.1"/>
    </source>
</evidence>
<feature type="domain" description="Metallo-beta-lactamase" evidence="1">
    <location>
        <begin position="77"/>
        <end position="266"/>
    </location>
</feature>
<reference evidence="2 3" key="1">
    <citation type="submission" date="2015-11" db="EMBL/GenBank/DDBJ databases">
        <title>Draft genome of Sulfurovum riftiae 1812E, a member of the Epsilonproteobacteria isolated from the tube of the deep-sea hydrothermal vent tubewom Riftia pachyptila.</title>
        <authorList>
            <person name="Vetriani C."/>
            <person name="Giovannelli D."/>
        </authorList>
    </citation>
    <scope>NUCLEOTIDE SEQUENCE [LARGE SCALE GENOMIC DNA]</scope>
    <source>
        <strain evidence="2 3">1812E</strain>
    </source>
</reference>
<comment type="caution">
    <text evidence="2">The sequence shown here is derived from an EMBL/GenBank/DDBJ whole genome shotgun (WGS) entry which is preliminary data.</text>
</comment>
<sequence length="307" mass="35612">MKTYRKGRFVGKYDSSTEVNLFKVLKWKLFGKPDIDFGKKSPVPLAVQYTPEQLLQKEDFICWLSHATFLIQLGGKRILIDPVFGDIPFYKRQVDFPYSVEELGKVDYLLVSHVHYDHFDTHSIQMLTVKNPKAVLPLHMSKLLHRTVPSLKSVELDWYESHEKQGLKITLVPAKHWGRRGLFDRNRVLWGGYVLSYEGKNIYFAGDTAPGEHFEEIGRQFEIDYALLPIGAYRPEFIMKHNHLDPQEAFEAFRQLKAKKMVPMHYGTFKLTDEPLDEPLQWIGKIAEANSDKIVILKAGEIYTLTI</sequence>
<dbReference type="PANTHER" id="PTHR15032">
    <property type="entry name" value="N-ACYL-PHOSPHATIDYLETHANOLAMINE-HYDROLYZING PHOSPHOLIPASE D"/>
    <property type="match status" value="1"/>
</dbReference>
<evidence type="ECO:0000313" key="3">
    <source>
        <dbReference type="Proteomes" id="UP000075359"/>
    </source>
</evidence>
<dbReference type="AlphaFoldDB" id="A0A151CED9"/>
<keyword evidence="3" id="KW-1185">Reference proteome</keyword>
<dbReference type="GO" id="GO:0005737">
    <property type="term" value="C:cytoplasm"/>
    <property type="evidence" value="ECO:0007669"/>
    <property type="project" value="TreeGrafter"/>
</dbReference>
<proteinExistence type="predicted"/>
<name>A0A151CED9_9BACT</name>
<organism evidence="2 3">
    <name type="scientific">Sulfurovum riftiae</name>
    <dbReference type="NCBI Taxonomy" id="1630136"/>
    <lineage>
        <taxon>Bacteria</taxon>
        <taxon>Pseudomonadati</taxon>
        <taxon>Campylobacterota</taxon>
        <taxon>Epsilonproteobacteria</taxon>
        <taxon>Campylobacterales</taxon>
        <taxon>Sulfurovaceae</taxon>
        <taxon>Sulfurovum</taxon>
    </lineage>
</organism>
<dbReference type="Pfam" id="PF12706">
    <property type="entry name" value="Lactamase_B_2"/>
    <property type="match status" value="1"/>
</dbReference>
<dbReference type="PANTHER" id="PTHR15032:SF4">
    <property type="entry name" value="N-ACYL-PHOSPHATIDYLETHANOLAMINE-HYDROLYZING PHOSPHOLIPASE D"/>
    <property type="match status" value="1"/>
</dbReference>
<dbReference type="InterPro" id="IPR036866">
    <property type="entry name" value="RibonucZ/Hydroxyglut_hydro"/>
</dbReference>
<dbReference type="OrthoDB" id="9805728at2"/>
<dbReference type="InterPro" id="IPR001279">
    <property type="entry name" value="Metallo-B-lactamas"/>
</dbReference>
<dbReference type="RefSeq" id="WP_067331764.1">
    <property type="nucleotide sequence ID" value="NZ_LNKT01000056.1"/>
</dbReference>
<accession>A0A151CED9</accession>
<protein>
    <recommendedName>
        <fullName evidence="1">Metallo-beta-lactamase domain-containing protein</fullName>
    </recommendedName>
</protein>
<dbReference type="Gene3D" id="3.60.15.10">
    <property type="entry name" value="Ribonuclease Z/Hydroxyacylglutathione hydrolase-like"/>
    <property type="match status" value="1"/>
</dbReference>
<dbReference type="SUPFAM" id="SSF56281">
    <property type="entry name" value="Metallo-hydrolase/oxidoreductase"/>
    <property type="match status" value="1"/>
</dbReference>
<dbReference type="STRING" id="1630136.AS592_04465"/>
<evidence type="ECO:0000259" key="1">
    <source>
        <dbReference type="Pfam" id="PF12706"/>
    </source>
</evidence>
<gene>
    <name evidence="2" type="ORF">AS592_04465</name>
</gene>
<dbReference type="Proteomes" id="UP000075359">
    <property type="component" value="Unassembled WGS sequence"/>
</dbReference>